<name>A0ABY1WMV1_9GAMM</name>
<evidence type="ECO:0000256" key="1">
    <source>
        <dbReference type="ARBA" id="ARBA00022475"/>
    </source>
</evidence>
<dbReference type="InterPro" id="IPR009948">
    <property type="entry name" value="Syd"/>
</dbReference>
<dbReference type="RefSeq" id="WP_130567305.1">
    <property type="nucleotide sequence ID" value="NZ_SHLY01000005.1"/>
</dbReference>
<proteinExistence type="inferred from homology"/>
<keyword evidence="2 4" id="KW-0997">Cell inner membrane</keyword>
<dbReference type="Pfam" id="PF07348">
    <property type="entry name" value="Syd"/>
    <property type="match status" value="1"/>
</dbReference>
<reference evidence="6" key="1">
    <citation type="submission" date="2019-02" db="EMBL/GenBank/DDBJ databases">
        <title>Draft genome sequence of Muricauda sp. 176CP4-71.</title>
        <authorList>
            <person name="Park J.-S."/>
        </authorList>
    </citation>
    <scope>NUCLEOTIDE SEQUENCE [LARGE SCALE GENOMIC DNA]</scope>
    <source>
        <strain evidence="6">176GS2-150</strain>
    </source>
</reference>
<protein>
    <recommendedName>
        <fullName evidence="4">Protein Syd</fullName>
    </recommendedName>
</protein>
<dbReference type="InterPro" id="IPR038228">
    <property type="entry name" value="Syd_sf"/>
</dbReference>
<dbReference type="Proteomes" id="UP000292544">
    <property type="component" value="Unassembled WGS sequence"/>
</dbReference>
<comment type="caution">
    <text evidence="5">The sequence shown here is derived from an EMBL/GenBank/DDBJ whole genome shotgun (WGS) entry which is preliminary data.</text>
</comment>
<accession>A0ABY1WMV1</accession>
<evidence type="ECO:0000256" key="3">
    <source>
        <dbReference type="ARBA" id="ARBA00023136"/>
    </source>
</evidence>
<sequence length="181" mass="20233">MMSATTDALASLFQRFLQATQEATGELPTLCSDPDLPSPCFVDEVEGKEGHKHWQPFKRDELGDFSNVEEAIECVLDESVKAFYQSYFCDSLALNFAGHSFDLIQVWNEQDFKGLQQNMIGHIVMKKRLGQKITLFIGCIDDDTIISVNNETGQVVVEKVGCEPHKVLAETLPDFLNALTV</sequence>
<evidence type="ECO:0000313" key="5">
    <source>
        <dbReference type="EMBL" id="TAA43749.1"/>
    </source>
</evidence>
<dbReference type="EMBL" id="SHLY01000005">
    <property type="protein sequence ID" value="TAA43749.1"/>
    <property type="molecule type" value="Genomic_DNA"/>
</dbReference>
<comment type="function">
    <text evidence="4">Interacts with the SecY protein in vivo. May bind preferentially to an uncomplexed state of SecY, thus functioning either as a chelating agent for excess SecY in the cell or as a regulatory factor that negatively controls the translocase function.</text>
</comment>
<organism evidence="5 6">
    <name type="scientific">Corallincola spongiicola</name>
    <dbReference type="NCBI Taxonomy" id="2520508"/>
    <lineage>
        <taxon>Bacteria</taxon>
        <taxon>Pseudomonadati</taxon>
        <taxon>Pseudomonadota</taxon>
        <taxon>Gammaproteobacteria</taxon>
        <taxon>Alteromonadales</taxon>
        <taxon>Psychromonadaceae</taxon>
        <taxon>Corallincola</taxon>
    </lineage>
</organism>
<gene>
    <name evidence="4" type="primary">syd</name>
    <name evidence="5" type="ORF">EXY25_14490</name>
</gene>
<evidence type="ECO:0000313" key="6">
    <source>
        <dbReference type="Proteomes" id="UP000292544"/>
    </source>
</evidence>
<comment type="similarity">
    <text evidence="4">Belongs to the Syd family.</text>
</comment>
<dbReference type="HAMAP" id="MF_01104">
    <property type="entry name" value="Syd"/>
    <property type="match status" value="1"/>
</dbReference>
<evidence type="ECO:0000256" key="4">
    <source>
        <dbReference type="HAMAP-Rule" id="MF_01104"/>
    </source>
</evidence>
<keyword evidence="6" id="KW-1185">Reference proteome</keyword>
<keyword evidence="1 4" id="KW-1003">Cell membrane</keyword>
<dbReference type="NCBIfam" id="NF003439">
    <property type="entry name" value="PRK04968.1"/>
    <property type="match status" value="1"/>
</dbReference>
<dbReference type="Gene3D" id="3.40.1580.20">
    <property type="entry name" value="Syd protein"/>
    <property type="match status" value="1"/>
</dbReference>
<comment type="subcellular location">
    <subcellularLocation>
        <location evidence="4">Cell inner membrane</location>
        <topology evidence="4">Peripheral membrane protein</topology>
        <orientation evidence="4">Cytoplasmic side</orientation>
    </subcellularLocation>
    <text evidence="4">Loosely associated with the cytoplasmic side of the inner membrane, probably via SecY.</text>
</comment>
<evidence type="ECO:0000256" key="2">
    <source>
        <dbReference type="ARBA" id="ARBA00022519"/>
    </source>
</evidence>
<keyword evidence="3 4" id="KW-0472">Membrane</keyword>
<dbReference type="CDD" id="cd16323">
    <property type="entry name" value="Syd"/>
    <property type="match status" value="1"/>
</dbReference>